<dbReference type="EMBL" id="ON649702">
    <property type="protein sequence ID" value="UVF62533.1"/>
    <property type="molecule type" value="Genomic_DNA"/>
</dbReference>
<reference evidence="1 2" key="1">
    <citation type="submission" date="2022-05" db="EMBL/GenBank/DDBJ databases">
        <title>Diverse viruses of marine archaea discovered using metagenomics.</title>
        <authorList>
            <person name="Zhou Y."/>
        </authorList>
    </citation>
    <scope>NUCLEOTIDE SEQUENCE [LARGE SCALE GENOMIC DNA]</scope>
    <source>
        <strain evidence="1">YSH_150918</strain>
    </source>
</reference>
<dbReference type="Gene3D" id="3.70.10.10">
    <property type="match status" value="1"/>
</dbReference>
<dbReference type="KEGG" id="vg:80545088"/>
<sequence length="237" mass="26608">MNFIINNKKVLEILKKMDVKKELTDDIIIKKSGNGITFYNGDAITIVSHFLEVEAEGDESSYILDGSELSKYLSKLNGDVLFTFGDSLILSQNNNEFHIPLIDRHAFSEEFYNTNMLNVVPNSTLESCSLKFEGRFTIPYADFSSALELCFITGDVVSVSLTPEEVSFFSSRAGRISSLSFAIEDFVGEEASVNFSGKIDSFFKGEENLTFFLKDDYPLLIVSDNCKMLRAPRVDNE</sequence>
<accession>A0A976UAX6</accession>
<keyword evidence="2" id="KW-1185">Reference proteome</keyword>
<evidence type="ECO:0000313" key="1">
    <source>
        <dbReference type="EMBL" id="UVF62533.1"/>
    </source>
</evidence>
<organism evidence="1 2">
    <name type="scientific">Poseidoniales virus YSH_150918</name>
    <dbReference type="NCBI Taxonomy" id="3071324"/>
    <lineage>
        <taxon>Viruses</taxon>
        <taxon>Duplodnaviria</taxon>
        <taxon>Heunggongvirae</taxon>
        <taxon>Uroviricota</taxon>
        <taxon>Caudoviricetes</taxon>
        <taxon>Magrovirales</taxon>
        <taxon>Aoguangviridae</taxon>
        <taxon>Aobingvirus</taxon>
        <taxon>Aobingvirus yangshanense</taxon>
    </lineage>
</organism>
<dbReference type="Proteomes" id="UP001157002">
    <property type="component" value="Segment"/>
</dbReference>
<protein>
    <submittedName>
        <fullName evidence="1">Uncharacterized protein</fullName>
    </submittedName>
</protein>
<proteinExistence type="predicted"/>
<dbReference type="GeneID" id="80545088"/>
<name>A0A976UAX6_9CAUD</name>
<dbReference type="RefSeq" id="YP_010806127.1">
    <property type="nucleotide sequence ID" value="NC_077214.1"/>
</dbReference>
<evidence type="ECO:0000313" key="2">
    <source>
        <dbReference type="Proteomes" id="UP001157002"/>
    </source>
</evidence>